<keyword evidence="8" id="KW-1185">Reference proteome</keyword>
<evidence type="ECO:0000256" key="3">
    <source>
        <dbReference type="ARBA" id="ARBA00022692"/>
    </source>
</evidence>
<accession>A0ABS6DVD1</accession>
<feature type="transmembrane region" description="Helical" evidence="6">
    <location>
        <begin position="124"/>
        <end position="147"/>
    </location>
</feature>
<evidence type="ECO:0000256" key="5">
    <source>
        <dbReference type="ARBA" id="ARBA00023136"/>
    </source>
</evidence>
<dbReference type="EC" id="2.3.2.3" evidence="6"/>
<reference evidence="7 8" key="1">
    <citation type="submission" date="2021-06" db="EMBL/GenBank/DDBJ databases">
        <authorList>
            <person name="Sun Q."/>
            <person name="Li D."/>
        </authorList>
    </citation>
    <scope>NUCLEOTIDE SEQUENCE [LARGE SCALE GENOMIC DNA]</scope>
    <source>
        <strain evidence="7 8">N19</strain>
    </source>
</reference>
<feature type="transmembrane region" description="Helical" evidence="6">
    <location>
        <begin position="319"/>
        <end position="337"/>
    </location>
</feature>
<keyword evidence="6" id="KW-0808">Transferase</keyword>
<feature type="transmembrane region" description="Helical" evidence="6">
    <location>
        <begin position="261"/>
        <end position="283"/>
    </location>
</feature>
<name>A0ABS6DVD1_9FIRM</name>
<sequence>MKDYKNLFLKILKNGGLFLILIAFTFYFVFKDMDINTVANTISHINIFYILIAATCMCIFLLCEASNFRRNLTALGCETNLIKCINYSVQGFFFSSITPSASGGQPMQAYQMYKDDIKISHSTLVLFVEFIFFQTVTIMYAIIGFISQRSLLSGRVNSLMILFAIGIVCNLAMLIGLVLVLFYSKGVKKLLNVVVRFLKLCRFKKADILKERVDNVIDEYKDCAMYIVKNKSIMFKTFITKCIQIFALHSIPYWIYRSFGFSEYSIFVFIGVQAVLFISVSALPLPGSVGVSESGFLTLFKLLFPVSVLNEAMLLSRGVSFYLFVFLCGMFILVKYARDSRAKRLARIRAAKEAAEKKVYKQRVVQQI</sequence>
<comment type="subcellular location">
    <subcellularLocation>
        <location evidence="1 6">Cell membrane</location>
        <topology evidence="1 6">Multi-pass membrane protein</topology>
    </subcellularLocation>
</comment>
<comment type="similarity">
    <text evidence="6">Belongs to the LPG synthase family.</text>
</comment>
<evidence type="ECO:0000313" key="7">
    <source>
        <dbReference type="EMBL" id="MBU5335222.1"/>
    </source>
</evidence>
<dbReference type="Proteomes" id="UP001196301">
    <property type="component" value="Unassembled WGS sequence"/>
</dbReference>
<evidence type="ECO:0000313" key="8">
    <source>
        <dbReference type="Proteomes" id="UP001196301"/>
    </source>
</evidence>
<dbReference type="RefSeq" id="WP_216568381.1">
    <property type="nucleotide sequence ID" value="NZ_JAHLOQ010000003.1"/>
</dbReference>
<organism evidence="7 8">
    <name type="scientific">Intestinibacter bartlettii</name>
    <dbReference type="NCBI Taxonomy" id="261299"/>
    <lineage>
        <taxon>Bacteria</taxon>
        <taxon>Bacillati</taxon>
        <taxon>Bacillota</taxon>
        <taxon>Clostridia</taxon>
        <taxon>Peptostreptococcales</taxon>
        <taxon>Peptostreptococcaceae</taxon>
        <taxon>Intestinibacter</taxon>
    </lineage>
</organism>
<protein>
    <recommendedName>
        <fullName evidence="6">Phosphatidylglycerol lysyltransferase</fullName>
        <ecNumber evidence="6">2.3.2.3</ecNumber>
    </recommendedName>
    <alternativeName>
        <fullName evidence="6">Lysylphosphatidylglycerol synthase</fullName>
    </alternativeName>
</protein>
<feature type="transmembrane region" description="Helical" evidence="6">
    <location>
        <begin position="159"/>
        <end position="183"/>
    </location>
</feature>
<dbReference type="EMBL" id="JAHLOQ010000003">
    <property type="protein sequence ID" value="MBU5335222.1"/>
    <property type="molecule type" value="Genomic_DNA"/>
</dbReference>
<comment type="caution">
    <text evidence="7">The sequence shown here is derived from an EMBL/GenBank/DDBJ whole genome shotgun (WGS) entry which is preliminary data.</text>
</comment>
<keyword evidence="6" id="KW-0443">Lipid metabolism</keyword>
<evidence type="ECO:0000256" key="6">
    <source>
        <dbReference type="RuleBase" id="RU363042"/>
    </source>
</evidence>
<dbReference type="Pfam" id="PF03706">
    <property type="entry name" value="LPG_synthase_TM"/>
    <property type="match status" value="1"/>
</dbReference>
<gene>
    <name evidence="6" type="primary">mprF</name>
    <name evidence="7" type="ORF">KQI20_02095</name>
</gene>
<dbReference type="PANTHER" id="PTHR37693">
    <property type="entry name" value="PHOSPHATIDYLGLYCEROL LYSYLTRANSFERASE"/>
    <property type="match status" value="1"/>
</dbReference>
<keyword evidence="4 6" id="KW-1133">Transmembrane helix</keyword>
<evidence type="ECO:0000256" key="4">
    <source>
        <dbReference type="ARBA" id="ARBA00022989"/>
    </source>
</evidence>
<evidence type="ECO:0000256" key="2">
    <source>
        <dbReference type="ARBA" id="ARBA00022475"/>
    </source>
</evidence>
<feature type="transmembrane region" description="Helical" evidence="6">
    <location>
        <begin position="42"/>
        <end position="63"/>
    </location>
</feature>
<evidence type="ECO:0000256" key="1">
    <source>
        <dbReference type="ARBA" id="ARBA00004651"/>
    </source>
</evidence>
<keyword evidence="2" id="KW-1003">Cell membrane</keyword>
<dbReference type="InterPro" id="IPR022791">
    <property type="entry name" value="L-PG_synthase/AglD"/>
</dbReference>
<keyword evidence="3 6" id="KW-0812">Transmembrane</keyword>
<dbReference type="PANTHER" id="PTHR37693:SF1">
    <property type="entry name" value="INTEGRAL MEMBRANE PROTEIN"/>
    <property type="match status" value="1"/>
</dbReference>
<keyword evidence="5 6" id="KW-0472">Membrane</keyword>
<feature type="transmembrane region" description="Helical" evidence="6">
    <location>
        <begin position="12"/>
        <end position="30"/>
    </location>
</feature>
<dbReference type="NCBIfam" id="TIGR00374">
    <property type="entry name" value="flippase-like domain"/>
    <property type="match status" value="1"/>
</dbReference>
<comment type="function">
    <text evidence="6">Catalyzes the transfer of a lysyl group from L-lysyl-tRNA(Lys) to membrane-bound phosphatidylglycerol (PG), which produces lysylphosphatidylglycerol (LPG), a major component of the bacterial membrane with a positive net charge. LPG synthesis contributes to bacterial virulence as it is involved in the resistance mechanism against cationic antimicrobial peptides (CAMP) produces by the host's immune system (defensins, cathelicidins) and by the competing microorganisms.</text>
</comment>
<proteinExistence type="inferred from homology"/>
<keyword evidence="6" id="KW-0046">Antibiotic resistance</keyword>
<comment type="catalytic activity">
    <reaction evidence="6">
        <text>L-lysyl-tRNA(Lys) + a 1,2-diacyl-sn-glycero-3-phospho-(1'-sn-glycerol) = a 1,2-diacyl-sn-glycero-3-phospho-1'-(3'-O-L-lysyl)-sn-glycerol + tRNA(Lys)</text>
        <dbReference type="Rhea" id="RHEA:10668"/>
        <dbReference type="Rhea" id="RHEA-COMP:9696"/>
        <dbReference type="Rhea" id="RHEA-COMP:9697"/>
        <dbReference type="ChEBI" id="CHEBI:64716"/>
        <dbReference type="ChEBI" id="CHEBI:75792"/>
        <dbReference type="ChEBI" id="CHEBI:78442"/>
        <dbReference type="ChEBI" id="CHEBI:78529"/>
        <dbReference type="EC" id="2.3.2.3"/>
    </reaction>
</comment>